<dbReference type="PIRSF" id="PIRSF001435">
    <property type="entry name" value="Nth"/>
    <property type="match status" value="1"/>
</dbReference>
<dbReference type="InterPro" id="IPR023170">
    <property type="entry name" value="HhH_base_excis_C"/>
</dbReference>
<dbReference type="Gene3D" id="1.10.1670.10">
    <property type="entry name" value="Helix-hairpin-Helix base-excision DNA repair enzymes (C-terminal)"/>
    <property type="match status" value="1"/>
</dbReference>
<keyword evidence="4" id="KW-0411">Iron-sulfur</keyword>
<reference evidence="6 7" key="1">
    <citation type="journal article" date="2015" name="Genome Announc.">
        <title>Expanding the biotechnology potential of lactobacilli through comparative genomics of 213 strains and associated genera.</title>
        <authorList>
            <person name="Sun Z."/>
            <person name="Harris H.M."/>
            <person name="McCann A."/>
            <person name="Guo C."/>
            <person name="Argimon S."/>
            <person name="Zhang W."/>
            <person name="Yang X."/>
            <person name="Jeffery I.B."/>
            <person name="Cooney J.C."/>
            <person name="Kagawa T.F."/>
            <person name="Liu W."/>
            <person name="Song Y."/>
            <person name="Salvetti E."/>
            <person name="Wrobel A."/>
            <person name="Rasinkangas P."/>
            <person name="Parkhill J."/>
            <person name="Rea M.C."/>
            <person name="O'Sullivan O."/>
            <person name="Ritari J."/>
            <person name="Douillard F.P."/>
            <person name="Paul Ross R."/>
            <person name="Yang R."/>
            <person name="Briner A.E."/>
            <person name="Felis G.E."/>
            <person name="de Vos W.M."/>
            <person name="Barrangou R."/>
            <person name="Klaenhammer T.R."/>
            <person name="Caufield P.W."/>
            <person name="Cui Y."/>
            <person name="Zhang H."/>
            <person name="O'Toole P.W."/>
        </authorList>
    </citation>
    <scope>NUCLEOTIDE SEQUENCE [LARGE SCALE GENOMIC DNA]</scope>
    <source>
        <strain evidence="6 7">DSM 20634</strain>
    </source>
</reference>
<evidence type="ECO:0000256" key="1">
    <source>
        <dbReference type="ARBA" id="ARBA00022485"/>
    </source>
</evidence>
<keyword evidence="6" id="KW-0255">Endonuclease</keyword>
<protein>
    <submittedName>
        <fullName evidence="6">Endonuclease</fullName>
    </submittedName>
</protein>
<evidence type="ECO:0000256" key="4">
    <source>
        <dbReference type="ARBA" id="ARBA00023014"/>
    </source>
</evidence>
<organism evidence="6 7">
    <name type="scientific">Paucilactobacillus vaccinostercus DSM 20634</name>
    <dbReference type="NCBI Taxonomy" id="1423813"/>
    <lineage>
        <taxon>Bacteria</taxon>
        <taxon>Bacillati</taxon>
        <taxon>Bacillota</taxon>
        <taxon>Bacilli</taxon>
        <taxon>Lactobacillales</taxon>
        <taxon>Lactobacillaceae</taxon>
        <taxon>Paucilactobacillus</taxon>
    </lineage>
</organism>
<dbReference type="GO" id="GO:0006284">
    <property type="term" value="P:base-excision repair"/>
    <property type="evidence" value="ECO:0007669"/>
    <property type="project" value="InterPro"/>
</dbReference>
<evidence type="ECO:0000313" key="7">
    <source>
        <dbReference type="Proteomes" id="UP000051733"/>
    </source>
</evidence>
<dbReference type="Gene3D" id="1.10.340.30">
    <property type="entry name" value="Hypothetical protein, domain 2"/>
    <property type="match status" value="1"/>
</dbReference>
<evidence type="ECO:0000313" key="6">
    <source>
        <dbReference type="EMBL" id="KRM60820.1"/>
    </source>
</evidence>
<dbReference type="InterPro" id="IPR011257">
    <property type="entry name" value="DNA_glycosylase"/>
</dbReference>
<feature type="domain" description="HhH-GPD" evidence="5">
    <location>
        <begin position="39"/>
        <end position="195"/>
    </location>
</feature>
<dbReference type="GO" id="GO:0004519">
    <property type="term" value="F:endonuclease activity"/>
    <property type="evidence" value="ECO:0007669"/>
    <property type="project" value="UniProtKB-KW"/>
</dbReference>
<keyword evidence="1" id="KW-0004">4Fe-4S</keyword>
<dbReference type="STRING" id="1423813.FC26_GL000302"/>
<accession>A0A0R2A5U1</accession>
<dbReference type="PANTHER" id="PTHR10359:SF19">
    <property type="entry name" value="DNA REPAIR GLYCOSYLASE MJ1434-RELATED"/>
    <property type="match status" value="1"/>
</dbReference>
<evidence type="ECO:0000259" key="5">
    <source>
        <dbReference type="SMART" id="SM00478"/>
    </source>
</evidence>
<dbReference type="CDD" id="cd00056">
    <property type="entry name" value="ENDO3c"/>
    <property type="match status" value="1"/>
</dbReference>
<gene>
    <name evidence="6" type="ORF">FC26_GL000302</name>
</gene>
<dbReference type="AlphaFoldDB" id="A0A0R2A5U1"/>
<keyword evidence="2" id="KW-0479">Metal-binding</keyword>
<dbReference type="Proteomes" id="UP000051733">
    <property type="component" value="Unassembled WGS sequence"/>
</dbReference>
<dbReference type="GO" id="GO:0051539">
    <property type="term" value="F:4 iron, 4 sulfur cluster binding"/>
    <property type="evidence" value="ECO:0007669"/>
    <property type="project" value="UniProtKB-KW"/>
</dbReference>
<dbReference type="InterPro" id="IPR003265">
    <property type="entry name" value="HhH-GPD_domain"/>
</dbReference>
<proteinExistence type="predicted"/>
<dbReference type="PATRIC" id="fig|1423813.3.peg.311"/>
<dbReference type="PANTHER" id="PTHR10359">
    <property type="entry name" value="A/G-SPECIFIC ADENINE GLYCOSYLASE/ENDONUCLEASE III"/>
    <property type="match status" value="1"/>
</dbReference>
<dbReference type="RefSeq" id="WP_235809503.1">
    <property type="nucleotide sequence ID" value="NZ_AYYY01000061.1"/>
</dbReference>
<dbReference type="SUPFAM" id="SSF48150">
    <property type="entry name" value="DNA-glycosylase"/>
    <property type="match status" value="1"/>
</dbReference>
<keyword evidence="3" id="KW-0408">Iron</keyword>
<evidence type="ECO:0000256" key="3">
    <source>
        <dbReference type="ARBA" id="ARBA00023004"/>
    </source>
</evidence>
<dbReference type="SMART" id="SM00478">
    <property type="entry name" value="ENDO3c"/>
    <property type="match status" value="1"/>
</dbReference>
<keyword evidence="6" id="KW-0540">Nuclease</keyword>
<dbReference type="Pfam" id="PF00730">
    <property type="entry name" value="HhH-GPD"/>
    <property type="match status" value="1"/>
</dbReference>
<keyword evidence="7" id="KW-1185">Reference proteome</keyword>
<name>A0A0R2A5U1_9LACO</name>
<evidence type="ECO:0000256" key="2">
    <source>
        <dbReference type="ARBA" id="ARBA00022723"/>
    </source>
</evidence>
<dbReference type="GO" id="GO:0046872">
    <property type="term" value="F:metal ion binding"/>
    <property type="evidence" value="ECO:0007669"/>
    <property type="project" value="UniProtKB-KW"/>
</dbReference>
<comment type="caution">
    <text evidence="6">The sequence shown here is derived from an EMBL/GenBank/DDBJ whole genome shotgun (WGS) entry which is preliminary data.</text>
</comment>
<dbReference type="EMBL" id="AYYY01000061">
    <property type="protein sequence ID" value="KRM60820.1"/>
    <property type="molecule type" value="Genomic_DNA"/>
</dbReference>
<keyword evidence="6" id="KW-0378">Hydrolase</keyword>
<sequence>MNQQDEHKLAILNQLMTHYGPQHWWEHENRLEDWVSMILVQQTTGINAEKAVANLAPYLTVTGLSELDMDELQRLIRPAGFYRQKSNYIKTLIAWYVAHGANLAAFKSIPTPDLRRELLAIKGVGAETADDMLLYIFERPVFIADTYARRLFNRLGFGPYRTYHQMQQEFDALAAQQSFATCREWHAVIDEHGKAYRRDEALDESWIK</sequence>